<protein>
    <submittedName>
        <fullName evidence="3">Uncharacterized protein</fullName>
    </submittedName>
</protein>
<comment type="caution">
    <text evidence="3">The sequence shown here is derived from an EMBL/GenBank/DDBJ whole genome shotgun (WGS) entry which is preliminary data.</text>
</comment>
<evidence type="ECO:0000256" key="1">
    <source>
        <dbReference type="SAM" id="Phobius"/>
    </source>
</evidence>
<feature type="chain" id="PRO_5047166326" evidence="2">
    <location>
        <begin position="18"/>
        <end position="84"/>
    </location>
</feature>
<keyword evidence="2" id="KW-0732">Signal</keyword>
<dbReference type="RefSeq" id="XP_047776348.1">
    <property type="nucleotide sequence ID" value="XM_047924505.1"/>
</dbReference>
<keyword evidence="4" id="KW-1185">Reference proteome</keyword>
<feature type="transmembrane region" description="Helical" evidence="1">
    <location>
        <begin position="50"/>
        <end position="69"/>
    </location>
</feature>
<feature type="signal peptide" evidence="2">
    <location>
        <begin position="1"/>
        <end position="17"/>
    </location>
</feature>
<name>A0ABQ8K8T6_9APHY</name>
<evidence type="ECO:0000256" key="2">
    <source>
        <dbReference type="SAM" id="SignalP"/>
    </source>
</evidence>
<gene>
    <name evidence="3" type="ORF">C8Q71DRAFT_774147</name>
</gene>
<dbReference type="EMBL" id="JADCUA010000018">
    <property type="protein sequence ID" value="KAH9833608.1"/>
    <property type="molecule type" value="Genomic_DNA"/>
</dbReference>
<evidence type="ECO:0000313" key="4">
    <source>
        <dbReference type="Proteomes" id="UP000814176"/>
    </source>
</evidence>
<evidence type="ECO:0000313" key="3">
    <source>
        <dbReference type="EMBL" id="KAH9833608.1"/>
    </source>
</evidence>
<keyword evidence="1" id="KW-1133">Transmembrane helix</keyword>
<accession>A0ABQ8K8T6</accession>
<dbReference type="Proteomes" id="UP000814176">
    <property type="component" value="Unassembled WGS sequence"/>
</dbReference>
<keyword evidence="1" id="KW-0812">Transmembrane</keyword>
<reference evidence="3 4" key="1">
    <citation type="journal article" date="2021" name="Environ. Microbiol.">
        <title>Gene family expansions and transcriptome signatures uncover fungal adaptations to wood decay.</title>
        <authorList>
            <person name="Hage H."/>
            <person name="Miyauchi S."/>
            <person name="Viragh M."/>
            <person name="Drula E."/>
            <person name="Min B."/>
            <person name="Chaduli D."/>
            <person name="Navarro D."/>
            <person name="Favel A."/>
            <person name="Norest M."/>
            <person name="Lesage-Meessen L."/>
            <person name="Balint B."/>
            <person name="Merenyi Z."/>
            <person name="de Eugenio L."/>
            <person name="Morin E."/>
            <person name="Martinez A.T."/>
            <person name="Baldrian P."/>
            <person name="Stursova M."/>
            <person name="Martinez M.J."/>
            <person name="Novotny C."/>
            <person name="Magnuson J.K."/>
            <person name="Spatafora J.W."/>
            <person name="Maurice S."/>
            <person name="Pangilinan J."/>
            <person name="Andreopoulos W."/>
            <person name="LaButti K."/>
            <person name="Hundley H."/>
            <person name="Na H."/>
            <person name="Kuo A."/>
            <person name="Barry K."/>
            <person name="Lipzen A."/>
            <person name="Henrissat B."/>
            <person name="Riley R."/>
            <person name="Ahrendt S."/>
            <person name="Nagy L.G."/>
            <person name="Grigoriev I.V."/>
            <person name="Martin F."/>
            <person name="Rosso M.N."/>
        </authorList>
    </citation>
    <scope>NUCLEOTIDE SEQUENCE [LARGE SCALE GENOMIC DNA]</scope>
    <source>
        <strain evidence="3 4">CIRM-BRFM 1785</strain>
    </source>
</reference>
<organism evidence="3 4">
    <name type="scientific">Rhodofomes roseus</name>
    <dbReference type="NCBI Taxonomy" id="34475"/>
    <lineage>
        <taxon>Eukaryota</taxon>
        <taxon>Fungi</taxon>
        <taxon>Dikarya</taxon>
        <taxon>Basidiomycota</taxon>
        <taxon>Agaricomycotina</taxon>
        <taxon>Agaricomycetes</taxon>
        <taxon>Polyporales</taxon>
        <taxon>Rhodofomes</taxon>
    </lineage>
</organism>
<keyword evidence="1" id="KW-0472">Membrane</keyword>
<proteinExistence type="predicted"/>
<dbReference type="GeneID" id="72005237"/>
<sequence>MVRWMGWLVAFLGVGRAVEGAWTAVCALPVLLFWVLTLPVWGPFWCAKVVGAWVWSASGALVWTAVAGLRRGALGVNLAETRMW</sequence>